<protein>
    <submittedName>
        <fullName evidence="2">Uncharacterized protein</fullName>
    </submittedName>
</protein>
<evidence type="ECO:0000313" key="3">
    <source>
        <dbReference type="Proteomes" id="UP000584670"/>
    </source>
</evidence>
<name>A0A7X1IYR0_9ACTN</name>
<dbReference type="AlphaFoldDB" id="A0A7X1IYR0"/>
<keyword evidence="3" id="KW-1185">Reference proteome</keyword>
<feature type="compositionally biased region" description="Acidic residues" evidence="1">
    <location>
        <begin position="88"/>
        <end position="114"/>
    </location>
</feature>
<dbReference type="RefSeq" id="WP_186280757.1">
    <property type="nucleotide sequence ID" value="NZ_JACMSF010000003.1"/>
</dbReference>
<evidence type="ECO:0000313" key="2">
    <source>
        <dbReference type="EMBL" id="MBC2900854.1"/>
    </source>
</evidence>
<accession>A0A7X1IYR0</accession>
<comment type="caution">
    <text evidence="2">The sequence shown here is derived from an EMBL/GenBank/DDBJ whole genome shotgun (WGS) entry which is preliminary data.</text>
</comment>
<organism evidence="2 3">
    <name type="scientific">Streptomyces cupreus</name>
    <dbReference type="NCBI Taxonomy" id="2759956"/>
    <lineage>
        <taxon>Bacteria</taxon>
        <taxon>Bacillati</taxon>
        <taxon>Actinomycetota</taxon>
        <taxon>Actinomycetes</taxon>
        <taxon>Kitasatosporales</taxon>
        <taxon>Streptomycetaceae</taxon>
        <taxon>Streptomyces</taxon>
    </lineage>
</organism>
<dbReference type="EMBL" id="JACMSF010000003">
    <property type="protein sequence ID" value="MBC2900854.1"/>
    <property type="molecule type" value="Genomic_DNA"/>
</dbReference>
<evidence type="ECO:0000256" key="1">
    <source>
        <dbReference type="SAM" id="MobiDB-lite"/>
    </source>
</evidence>
<feature type="region of interest" description="Disordered" evidence="1">
    <location>
        <begin position="82"/>
        <end position="114"/>
    </location>
</feature>
<proteinExistence type="predicted"/>
<sequence length="114" mass="12638">MSTEETSRFVRLRVELVLEVDDADAVTKAALKRIADDSDMPSDERTHAESAVTEDTAEALAYLVDPFDLVSEVPGIDLAQASWSSEQIDYDPDSPDWDLDEDDVDEDDDEETVG</sequence>
<reference evidence="2 3" key="1">
    <citation type="submission" date="2020-08" db="EMBL/GenBank/DDBJ databases">
        <title>Streptomyces sp. PSKA01 genome sequencing and assembly.</title>
        <authorList>
            <person name="Mandal S."/>
            <person name="Maiti P.K."/>
            <person name="Das P."/>
        </authorList>
    </citation>
    <scope>NUCLEOTIDE SEQUENCE [LARGE SCALE GENOMIC DNA]</scope>
    <source>
        <strain evidence="2 3">PSKA01</strain>
    </source>
</reference>
<gene>
    <name evidence="2" type="ORF">H4N64_04400</name>
</gene>
<dbReference type="Proteomes" id="UP000584670">
    <property type="component" value="Unassembled WGS sequence"/>
</dbReference>